<keyword evidence="3" id="KW-1185">Reference proteome</keyword>
<evidence type="ECO:0000256" key="1">
    <source>
        <dbReference type="SAM" id="MobiDB-lite"/>
    </source>
</evidence>
<feature type="compositionally biased region" description="Basic and acidic residues" evidence="1">
    <location>
        <begin position="136"/>
        <end position="163"/>
    </location>
</feature>
<gene>
    <name evidence="2" type="primary">X975_17282</name>
    <name evidence="2" type="ORF">TNCV_2067541</name>
</gene>
<dbReference type="AlphaFoldDB" id="A0A8X6W2U6"/>
<dbReference type="InterPro" id="IPR043502">
    <property type="entry name" value="DNA/RNA_pol_sf"/>
</dbReference>
<dbReference type="EMBL" id="BMAU01021379">
    <property type="protein sequence ID" value="GFY27133.1"/>
    <property type="molecule type" value="Genomic_DNA"/>
</dbReference>
<dbReference type="SUPFAM" id="SSF56672">
    <property type="entry name" value="DNA/RNA polymerases"/>
    <property type="match status" value="1"/>
</dbReference>
<sequence>MEIPLRTAYGQNGRCDMQPKPSSLRAQAHQTENADEFLDCIENNMMFYEISTSLACAYLKDHLRRRAKDWYKVLGYALVQEPQVLDYVDDRNPTTRSQLLQAFSKFEKRYSAREIQGPNNTSISISSISRRRWDARRRSPDDRRNGNWRDAEAIERQNDRWDTNRSAYRNRPQRNNVNQGFENRNRNNRNDHGFENRGGRIQFRNRGPTIPDSQVEELPIDERNLEIDLSKTTLEESQRRELKTLFNSFKGLFLDKPELTHILYHEIDTGNNPPVVSRPYRYDRVKQEIIDYHVDKMFKEGTIILIQLPYASPVVLCRKNNRLPPDNPETYRFVVDYRKLNAITRYPRYPLPLIEYLITNIPQTPK</sequence>
<protein>
    <submittedName>
        <fullName evidence="2">Retrovirus-related Pol polyprotein from transposon 17.6</fullName>
    </submittedName>
</protein>
<dbReference type="GO" id="GO:0071897">
    <property type="term" value="P:DNA biosynthetic process"/>
    <property type="evidence" value="ECO:0007669"/>
    <property type="project" value="UniProtKB-ARBA"/>
</dbReference>
<feature type="region of interest" description="Disordered" evidence="1">
    <location>
        <begin position="117"/>
        <end position="213"/>
    </location>
</feature>
<comment type="caution">
    <text evidence="2">The sequence shown here is derived from an EMBL/GenBank/DDBJ whole genome shotgun (WGS) entry which is preliminary data.</text>
</comment>
<proteinExistence type="predicted"/>
<organism evidence="2 3">
    <name type="scientific">Trichonephila clavipes</name>
    <name type="common">Golden silk orbweaver</name>
    <name type="synonym">Nephila clavipes</name>
    <dbReference type="NCBI Taxonomy" id="2585209"/>
    <lineage>
        <taxon>Eukaryota</taxon>
        <taxon>Metazoa</taxon>
        <taxon>Ecdysozoa</taxon>
        <taxon>Arthropoda</taxon>
        <taxon>Chelicerata</taxon>
        <taxon>Arachnida</taxon>
        <taxon>Araneae</taxon>
        <taxon>Araneomorphae</taxon>
        <taxon>Entelegynae</taxon>
        <taxon>Araneoidea</taxon>
        <taxon>Nephilidae</taxon>
        <taxon>Trichonephila</taxon>
    </lineage>
</organism>
<dbReference type="Proteomes" id="UP000887159">
    <property type="component" value="Unassembled WGS sequence"/>
</dbReference>
<feature type="compositionally biased region" description="Polar residues" evidence="1">
    <location>
        <begin position="173"/>
        <end position="182"/>
    </location>
</feature>
<dbReference type="Gene3D" id="3.10.10.10">
    <property type="entry name" value="HIV Type 1 Reverse Transcriptase, subunit A, domain 1"/>
    <property type="match status" value="1"/>
</dbReference>
<feature type="compositionally biased region" description="Basic and acidic residues" evidence="1">
    <location>
        <begin position="183"/>
        <end position="198"/>
    </location>
</feature>
<evidence type="ECO:0000313" key="3">
    <source>
        <dbReference type="Proteomes" id="UP000887159"/>
    </source>
</evidence>
<dbReference type="PANTHER" id="PTHR24559:SF454">
    <property type="entry name" value="RIBONUCLEASE H"/>
    <property type="match status" value="1"/>
</dbReference>
<name>A0A8X6W2U6_TRICX</name>
<dbReference type="PANTHER" id="PTHR24559">
    <property type="entry name" value="TRANSPOSON TY3-I GAG-POL POLYPROTEIN"/>
    <property type="match status" value="1"/>
</dbReference>
<dbReference type="InterPro" id="IPR053134">
    <property type="entry name" value="RNA-dir_DNA_polymerase"/>
</dbReference>
<reference evidence="2" key="1">
    <citation type="submission" date="2020-08" db="EMBL/GenBank/DDBJ databases">
        <title>Multicomponent nature underlies the extraordinary mechanical properties of spider dragline silk.</title>
        <authorList>
            <person name="Kono N."/>
            <person name="Nakamura H."/>
            <person name="Mori M."/>
            <person name="Yoshida Y."/>
            <person name="Ohtoshi R."/>
            <person name="Malay A.D."/>
            <person name="Moran D.A.P."/>
            <person name="Tomita M."/>
            <person name="Numata K."/>
            <person name="Arakawa K."/>
        </authorList>
    </citation>
    <scope>NUCLEOTIDE SEQUENCE</scope>
</reference>
<evidence type="ECO:0000313" key="2">
    <source>
        <dbReference type="EMBL" id="GFY27133.1"/>
    </source>
</evidence>
<accession>A0A8X6W2U6</accession>